<dbReference type="GO" id="GO:0016020">
    <property type="term" value="C:membrane"/>
    <property type="evidence" value="ECO:0007669"/>
    <property type="project" value="UniProtKB-SubCell"/>
</dbReference>
<evidence type="ECO:0000256" key="3">
    <source>
        <dbReference type="ARBA" id="ARBA00020552"/>
    </source>
</evidence>
<evidence type="ECO:0000256" key="5">
    <source>
        <dbReference type="ARBA" id="ARBA00022734"/>
    </source>
</evidence>
<dbReference type="InterPro" id="IPR012413">
    <property type="entry name" value="BA14K"/>
</dbReference>
<dbReference type="Proteomes" id="UP000254701">
    <property type="component" value="Unassembled WGS sequence"/>
</dbReference>
<keyword evidence="7" id="KW-1133">Transmembrane helix</keyword>
<evidence type="ECO:0000256" key="2">
    <source>
        <dbReference type="ARBA" id="ARBA00010270"/>
    </source>
</evidence>
<keyword evidence="4" id="KW-1003">Cell membrane</keyword>
<evidence type="ECO:0000256" key="7">
    <source>
        <dbReference type="SAM" id="Phobius"/>
    </source>
</evidence>
<evidence type="ECO:0000256" key="4">
    <source>
        <dbReference type="ARBA" id="ARBA00022475"/>
    </source>
</evidence>
<reference evidence="8 9" key="1">
    <citation type="submission" date="2018-06" db="EMBL/GenBank/DDBJ databases">
        <authorList>
            <consortium name="Pathogen Informatics"/>
            <person name="Doyle S."/>
        </authorList>
    </citation>
    <scope>NUCLEOTIDE SEQUENCE [LARGE SCALE GENOMIC DNA]</scope>
    <source>
        <strain evidence="8 9">NCTC10684</strain>
    </source>
</reference>
<evidence type="ECO:0000313" key="9">
    <source>
        <dbReference type="Proteomes" id="UP000254701"/>
    </source>
</evidence>
<dbReference type="AlphaFoldDB" id="A0A380WL55"/>
<name>A0A380WL55_AMIAI</name>
<evidence type="ECO:0000256" key="1">
    <source>
        <dbReference type="ARBA" id="ARBA00004167"/>
    </source>
</evidence>
<feature type="transmembrane region" description="Helical" evidence="7">
    <location>
        <begin position="51"/>
        <end position="76"/>
    </location>
</feature>
<protein>
    <recommendedName>
        <fullName evidence="3">Lectin-like protein BA14k</fullName>
    </recommendedName>
</protein>
<comment type="similarity">
    <text evidence="2">Belongs to the BA14k family.</text>
</comment>
<gene>
    <name evidence="8" type="ORF">NCTC10684_02902</name>
</gene>
<dbReference type="EMBL" id="UFSM01000001">
    <property type="protein sequence ID" value="SUU89661.1"/>
    <property type="molecule type" value="Genomic_DNA"/>
</dbReference>
<keyword evidence="5" id="KW-0430">Lectin</keyword>
<dbReference type="Pfam" id="PF07886">
    <property type="entry name" value="BA14K"/>
    <property type="match status" value="2"/>
</dbReference>
<comment type="function">
    <text evidence="6">Has immunoglobulin-binding and hemagglutination properties, and can bind to mannose. Essential for virulence. May be involved in LPS biosynthesis or polysaccharide transport.</text>
</comment>
<proteinExistence type="inferred from homology"/>
<sequence>MARQGNSLFCGTVPAAPAPHRNPRLFPAEPRSTSCICALRQPPMERDMRSLLIAMSGLGFALVMFLSGLVAATAFFKAEPKRQLTLATETDVWTDHPVKVDTSAQSFDRLAARPVPAQSVTQTAAQTVDPGRKPAVAALEKPVVSAEPDSQPVMLPETIAAHIAWCSDRYRSYRADDDSYTPYGGGRRNCVSPYSGTSDVVDRYDHDQATYRPSEGRVEVVYADDQNYVSTDHMEYCFSRYRSYRPEDNTYQPYDGGARRQCR</sequence>
<evidence type="ECO:0000313" key="8">
    <source>
        <dbReference type="EMBL" id="SUU89661.1"/>
    </source>
</evidence>
<organism evidence="8 9">
    <name type="scientific">Aminobacter aminovorans</name>
    <name type="common">Chelatobacter heintzii</name>
    <dbReference type="NCBI Taxonomy" id="83263"/>
    <lineage>
        <taxon>Bacteria</taxon>
        <taxon>Pseudomonadati</taxon>
        <taxon>Pseudomonadota</taxon>
        <taxon>Alphaproteobacteria</taxon>
        <taxon>Hyphomicrobiales</taxon>
        <taxon>Phyllobacteriaceae</taxon>
        <taxon>Aminobacter</taxon>
    </lineage>
</organism>
<evidence type="ECO:0000256" key="6">
    <source>
        <dbReference type="ARBA" id="ARBA00025321"/>
    </source>
</evidence>
<keyword evidence="7" id="KW-0472">Membrane</keyword>
<accession>A0A380WL55</accession>
<keyword evidence="7" id="KW-0812">Transmembrane</keyword>
<dbReference type="GO" id="GO:0030246">
    <property type="term" value="F:carbohydrate binding"/>
    <property type="evidence" value="ECO:0007669"/>
    <property type="project" value="UniProtKB-KW"/>
</dbReference>
<comment type="subcellular location">
    <subcellularLocation>
        <location evidence="1">Membrane</location>
        <topology evidence="1">Single-pass membrane protein</topology>
    </subcellularLocation>
</comment>